<dbReference type="Proteomes" id="UP000032737">
    <property type="component" value="Chromosome"/>
</dbReference>
<dbReference type="InterPro" id="IPR013022">
    <property type="entry name" value="Xyl_isomerase-like_TIM-brl"/>
</dbReference>
<dbReference type="PANTHER" id="PTHR12110:SF21">
    <property type="entry name" value="XYLOSE ISOMERASE-LIKE TIM BARREL DOMAIN-CONTAINING PROTEIN"/>
    <property type="match status" value="1"/>
</dbReference>
<gene>
    <name evidence="2" type="ORF">BN85308570</name>
</gene>
<proteinExistence type="predicted"/>
<feature type="domain" description="Xylose isomerase-like TIM barrel" evidence="1">
    <location>
        <begin position="13"/>
        <end position="260"/>
    </location>
</feature>
<dbReference type="PANTHER" id="PTHR12110">
    <property type="entry name" value="HYDROXYPYRUVATE ISOMERASE"/>
    <property type="match status" value="1"/>
</dbReference>
<evidence type="ECO:0000313" key="2">
    <source>
        <dbReference type="EMBL" id="CCV65878.1"/>
    </source>
</evidence>
<dbReference type="KEGG" id="abra:BN85308570"/>
<organism evidence="2 3">
    <name type="scientific">Acholeplasma brassicae</name>
    <dbReference type="NCBI Taxonomy" id="61635"/>
    <lineage>
        <taxon>Bacteria</taxon>
        <taxon>Bacillati</taxon>
        <taxon>Mycoplasmatota</taxon>
        <taxon>Mollicutes</taxon>
        <taxon>Acholeplasmatales</taxon>
        <taxon>Acholeplasmataceae</taxon>
        <taxon>Acholeplasma</taxon>
    </lineage>
</organism>
<dbReference type="GO" id="GO:0016853">
    <property type="term" value="F:isomerase activity"/>
    <property type="evidence" value="ECO:0007669"/>
    <property type="project" value="UniProtKB-KW"/>
</dbReference>
<sequence>MGKNTPEGLYNDLVSYGFDGIQLVLNKALIDNPQLEENTLKKVAEGFKSDKKIMLLGSYFNPIHSDKQKVAEGLERFSTQLKYAHLFDCEFVASETGSFNDDQWTYHPNNHKKETIDYVTSVFKSLVTIAEQYNKTVLIEAAYGHVAYSPSVLNDMIRTINSSNVGAIIDVYNLLNISNYHQHVDLLKEALLLMKDKIKVFHLKDFIVENDKLVQVGLGKGLMKYHEILPLMVKSNPDAYYVFEGVKKEDLQSSLAFIRSILKN</sequence>
<keyword evidence="2" id="KW-0413">Isomerase</keyword>
<reference evidence="2 3" key="1">
    <citation type="journal article" date="2013" name="J. Mol. Microbiol. Biotechnol.">
        <title>Analysis of the Complete Genomes of Acholeplasma brassicae , A. palmae and A. laidlawii and Their Comparison to the Obligate Parasites from ' Candidatus Phytoplasma'.</title>
        <authorList>
            <person name="Kube M."/>
            <person name="Siewert C."/>
            <person name="Migdoll A.M."/>
            <person name="Duduk B."/>
            <person name="Holz S."/>
            <person name="Rabus R."/>
            <person name="Seemuller E."/>
            <person name="Mitrovic J."/>
            <person name="Muller I."/>
            <person name="Buttner C."/>
            <person name="Reinhardt R."/>
        </authorList>
    </citation>
    <scope>NUCLEOTIDE SEQUENCE [LARGE SCALE GENOMIC DNA]</scope>
    <source>
        <strain evidence="3">0502</strain>
    </source>
</reference>
<name>U4KRM7_9MOLU</name>
<keyword evidence="3" id="KW-1185">Reference proteome</keyword>
<dbReference type="EMBL" id="FO681348">
    <property type="protein sequence ID" value="CCV65878.1"/>
    <property type="molecule type" value="Genomic_DNA"/>
</dbReference>
<dbReference type="SUPFAM" id="SSF51658">
    <property type="entry name" value="Xylose isomerase-like"/>
    <property type="match status" value="1"/>
</dbReference>
<dbReference type="InterPro" id="IPR050312">
    <property type="entry name" value="IolE/XylAMocC-like"/>
</dbReference>
<protein>
    <submittedName>
        <fullName evidence="2">Xylose isomerase domain containing protein</fullName>
    </submittedName>
</protein>
<dbReference type="STRING" id="61635.BN85308570"/>
<dbReference type="InterPro" id="IPR036237">
    <property type="entry name" value="Xyl_isomerase-like_sf"/>
</dbReference>
<dbReference type="AlphaFoldDB" id="U4KRM7"/>
<evidence type="ECO:0000259" key="1">
    <source>
        <dbReference type="Pfam" id="PF01261"/>
    </source>
</evidence>
<accession>U4KRM7</accession>
<dbReference type="Pfam" id="PF01261">
    <property type="entry name" value="AP_endonuc_2"/>
    <property type="match status" value="1"/>
</dbReference>
<dbReference type="HOGENOM" id="CLU_080433_1_0_14"/>
<dbReference type="Gene3D" id="3.20.20.150">
    <property type="entry name" value="Divalent-metal-dependent TIM barrel enzymes"/>
    <property type="match status" value="1"/>
</dbReference>
<evidence type="ECO:0000313" key="3">
    <source>
        <dbReference type="Proteomes" id="UP000032737"/>
    </source>
</evidence>